<protein>
    <submittedName>
        <fullName evidence="3">RNA polymerase sigma factor SigA</fullName>
    </submittedName>
</protein>
<dbReference type="RefSeq" id="WP_110988895.1">
    <property type="nucleotide sequence ID" value="NZ_CAWNWM010000033.1"/>
</dbReference>
<dbReference type="Gene3D" id="1.10.601.10">
    <property type="entry name" value="RNA Polymerase Primary Sigma Factor"/>
    <property type="match status" value="1"/>
</dbReference>
<evidence type="ECO:0000256" key="1">
    <source>
        <dbReference type="SAM" id="MobiDB-lite"/>
    </source>
</evidence>
<dbReference type="Proteomes" id="UP000248857">
    <property type="component" value="Unassembled WGS sequence"/>
</dbReference>
<dbReference type="GO" id="GO:0003700">
    <property type="term" value="F:DNA-binding transcription factor activity"/>
    <property type="evidence" value="ECO:0007669"/>
    <property type="project" value="InterPro"/>
</dbReference>
<proteinExistence type="predicted"/>
<dbReference type="AlphaFoldDB" id="A0A2W1JHF2"/>
<evidence type="ECO:0000313" key="4">
    <source>
        <dbReference type="Proteomes" id="UP000248857"/>
    </source>
</evidence>
<dbReference type="SUPFAM" id="SSF88659">
    <property type="entry name" value="Sigma3 and sigma4 domains of RNA polymerase sigma factors"/>
    <property type="match status" value="1"/>
</dbReference>
<gene>
    <name evidence="3" type="primary">sigA_3</name>
    <name evidence="3" type="ORF">C1752_10579</name>
</gene>
<dbReference type="InterPro" id="IPR050239">
    <property type="entry name" value="Sigma-70_RNA_pol_init_factors"/>
</dbReference>
<dbReference type="PANTHER" id="PTHR30603">
    <property type="entry name" value="RNA POLYMERASE SIGMA FACTOR RPO"/>
    <property type="match status" value="1"/>
</dbReference>
<dbReference type="GO" id="GO:0006352">
    <property type="term" value="P:DNA-templated transcription initiation"/>
    <property type="evidence" value="ECO:0007669"/>
    <property type="project" value="InterPro"/>
</dbReference>
<evidence type="ECO:0000313" key="3">
    <source>
        <dbReference type="EMBL" id="PZD70572.1"/>
    </source>
</evidence>
<comment type="caution">
    <text evidence="3">The sequence shown here is derived from an EMBL/GenBank/DDBJ whole genome shotgun (WGS) entry which is preliminary data.</text>
</comment>
<name>A0A2W1JHF2_9CYAN</name>
<dbReference type="SUPFAM" id="SSF88946">
    <property type="entry name" value="Sigma2 domain of RNA polymerase sigma factors"/>
    <property type="match status" value="1"/>
</dbReference>
<dbReference type="InterPro" id="IPR007627">
    <property type="entry name" value="RNA_pol_sigma70_r2"/>
</dbReference>
<organism evidence="3 4">
    <name type="scientific">Acaryochloris thomasi RCC1774</name>
    <dbReference type="NCBI Taxonomy" id="1764569"/>
    <lineage>
        <taxon>Bacteria</taxon>
        <taxon>Bacillati</taxon>
        <taxon>Cyanobacteriota</taxon>
        <taxon>Cyanophyceae</taxon>
        <taxon>Acaryochloridales</taxon>
        <taxon>Acaryochloridaceae</taxon>
        <taxon>Acaryochloris</taxon>
        <taxon>Acaryochloris thomasi</taxon>
    </lineage>
</organism>
<feature type="domain" description="RNA polymerase sigma-70 region 2" evidence="2">
    <location>
        <begin position="32"/>
        <end position="89"/>
    </location>
</feature>
<dbReference type="EMBL" id="PQWO01000033">
    <property type="protein sequence ID" value="PZD70572.1"/>
    <property type="molecule type" value="Genomic_DNA"/>
</dbReference>
<evidence type="ECO:0000259" key="2">
    <source>
        <dbReference type="Pfam" id="PF04542"/>
    </source>
</evidence>
<dbReference type="Pfam" id="PF04542">
    <property type="entry name" value="Sigma70_r2"/>
    <property type="match status" value="1"/>
</dbReference>
<accession>A0A2W1JHF2</accession>
<feature type="region of interest" description="Disordered" evidence="1">
    <location>
        <begin position="259"/>
        <end position="286"/>
    </location>
</feature>
<dbReference type="OrthoDB" id="8481770at2"/>
<dbReference type="InterPro" id="IPR013324">
    <property type="entry name" value="RNA_pol_sigma_r3/r4-like"/>
</dbReference>
<dbReference type="InterPro" id="IPR014284">
    <property type="entry name" value="RNA_pol_sigma-70_dom"/>
</dbReference>
<sequence>MIKSPPLELIRAAQANNRRARDRVFSASYEFVSMIARQWSLRYAYLEFDDCLQAGFEGLLVAIERFDFSKGVQFHTYAKWPVSNSIQELERAEAKQQRTYEKAVTAYSQDSAEPLNWIAEAQNNRSLRKRIYKALKSFSRLVRKWLVLRLLGYSYVKIAERFNVTRHKVTAIIKSAMGVFRQRMFPEAYRFKQTLGAHLKRGQVKRHKPVPPPATPTPIRAVFRRLRTLASGLLGSVQQSAQKFVQQVVPGARVNSLWSLGEDDDSSSSNPADVTSVPGSGIPPPG</sequence>
<dbReference type="NCBIfam" id="TIGR02937">
    <property type="entry name" value="sigma70-ECF"/>
    <property type="match status" value="1"/>
</dbReference>
<dbReference type="PANTHER" id="PTHR30603:SF47">
    <property type="entry name" value="RNA POLYMERASE SIGMA FACTOR SIGD, CHLOROPLASTIC"/>
    <property type="match status" value="1"/>
</dbReference>
<keyword evidence="4" id="KW-1185">Reference proteome</keyword>
<reference evidence="3 4" key="1">
    <citation type="journal article" date="2018" name="Sci. Rep.">
        <title>A novel species of the marine cyanobacterium Acaryochloris with a unique pigment content and lifestyle.</title>
        <authorList>
            <person name="Partensky F."/>
            <person name="Six C."/>
            <person name="Ratin M."/>
            <person name="Garczarek L."/>
            <person name="Vaulot D."/>
            <person name="Probert I."/>
            <person name="Calteau A."/>
            <person name="Gourvil P."/>
            <person name="Marie D."/>
            <person name="Grebert T."/>
            <person name="Bouchier C."/>
            <person name="Le Panse S."/>
            <person name="Gachenot M."/>
            <person name="Rodriguez F."/>
            <person name="Garrido J.L."/>
        </authorList>
    </citation>
    <scope>NUCLEOTIDE SEQUENCE [LARGE SCALE GENOMIC DNA]</scope>
    <source>
        <strain evidence="3 4">RCC1774</strain>
    </source>
</reference>
<dbReference type="InterPro" id="IPR013325">
    <property type="entry name" value="RNA_pol_sigma_r2"/>
</dbReference>